<dbReference type="PANTHER" id="PTHR15237:SF0">
    <property type="entry name" value="CELL CYCLE CHECKPOINT CONTROL PROTEIN"/>
    <property type="match status" value="1"/>
</dbReference>
<feature type="region of interest" description="Disordered" evidence="1">
    <location>
        <begin position="526"/>
        <end position="554"/>
    </location>
</feature>
<feature type="compositionally biased region" description="Polar residues" evidence="1">
    <location>
        <begin position="412"/>
        <end position="431"/>
    </location>
</feature>
<dbReference type="GO" id="GO:0051321">
    <property type="term" value="P:meiotic cell cycle"/>
    <property type="evidence" value="ECO:0007669"/>
    <property type="project" value="InterPro"/>
</dbReference>
<dbReference type="InterPro" id="IPR046938">
    <property type="entry name" value="DNA_clamp_sf"/>
</dbReference>
<dbReference type="GO" id="GO:0000725">
    <property type="term" value="P:recombinational repair"/>
    <property type="evidence" value="ECO:0007669"/>
    <property type="project" value="InterPro"/>
</dbReference>
<proteinExistence type="predicted"/>
<dbReference type="Proteomes" id="UP000191024">
    <property type="component" value="Chromosome D"/>
</dbReference>
<dbReference type="EMBL" id="LT598463">
    <property type="protein sequence ID" value="SCU88093.1"/>
    <property type="molecule type" value="Genomic_DNA"/>
</dbReference>
<dbReference type="InterPro" id="IPR007268">
    <property type="entry name" value="Rad9/Ddc1"/>
</dbReference>
<dbReference type="GO" id="GO:0071479">
    <property type="term" value="P:cellular response to ionizing radiation"/>
    <property type="evidence" value="ECO:0007669"/>
    <property type="project" value="TreeGrafter"/>
</dbReference>
<evidence type="ECO:0000256" key="1">
    <source>
        <dbReference type="SAM" id="MobiDB-lite"/>
    </source>
</evidence>
<feature type="region of interest" description="Disordered" evidence="1">
    <location>
        <begin position="412"/>
        <end position="477"/>
    </location>
</feature>
<sequence length="554" mass="63154">MSFKATISKTENQFIWRRTIQTLATLHEDIKFTITPRELIIGSINGTDTSMSQACFRLGFFDAYEFHPEDIVFGEEGQQRFEDQSKNSHRMYSFKVNGKHLSILFRKPDNDDTKLISLAINNTALCPEALTNRLQISIQTENLILKQYAPNINPIKHDPIVISLRYKKRFLDVYGTSTETQEQQLDPRLLQVFQGIASELSQSYFNSDIFNTVRSEENLTPEDEINYLCCDSAIFKNFIDSCSSNLTEEVRLEISVQKLCLTAFTRGIYGRNSDVLRTAMRATNTVSTSDLEHYCIFTTNDSDGGNKSSAKGVNFKLKDFRRFANLTSAWKFESNVHVWFCRPGDPIFFEIDRDDVRLELVLVTDNDISITNPVGNAGALETVKLPYVANTEATGGRSARITTDHRTYVENFSTTNSPARTSLRPKTSVSPIKTPRQLFVEPSQLSQEPPKSQTKNPLQGRRSNGESEDLVPTIDETREPTKVYQAVERTNTTVEWGISSDRLQELSVAADQREILKREKRRYLEQLKTKKKQRLEDDETLGPTQPIKPKGIFD</sequence>
<dbReference type="GO" id="GO:0000076">
    <property type="term" value="P:DNA replication checkpoint signaling"/>
    <property type="evidence" value="ECO:0007669"/>
    <property type="project" value="TreeGrafter"/>
</dbReference>
<accession>A0A1G4JDV7</accession>
<dbReference type="STRING" id="1230905.A0A1G4JDV7"/>
<dbReference type="GO" id="GO:0030896">
    <property type="term" value="C:checkpoint clamp complex"/>
    <property type="evidence" value="ECO:0007669"/>
    <property type="project" value="InterPro"/>
</dbReference>
<dbReference type="GO" id="GO:0031573">
    <property type="term" value="P:mitotic intra-S DNA damage checkpoint signaling"/>
    <property type="evidence" value="ECO:0007669"/>
    <property type="project" value="InterPro"/>
</dbReference>
<name>A0A1G4JDV7_9SACH</name>
<dbReference type="OrthoDB" id="3992718at2759"/>
<gene>
    <name evidence="2" type="ORF">LAMI_0D08746G</name>
</gene>
<dbReference type="Gene3D" id="3.70.10.10">
    <property type="match status" value="2"/>
</dbReference>
<dbReference type="AlphaFoldDB" id="A0A1G4JDV7"/>
<dbReference type="InterPro" id="IPR026217">
    <property type="entry name" value="Ddc1"/>
</dbReference>
<dbReference type="PRINTS" id="PR02063">
    <property type="entry name" value="DNADAMAGECP1"/>
</dbReference>
<dbReference type="SUPFAM" id="SSF55979">
    <property type="entry name" value="DNA clamp"/>
    <property type="match status" value="1"/>
</dbReference>
<keyword evidence="3" id="KW-1185">Reference proteome</keyword>
<feature type="compositionally biased region" description="Polar residues" evidence="1">
    <location>
        <begin position="443"/>
        <end position="457"/>
    </location>
</feature>
<evidence type="ECO:0000313" key="3">
    <source>
        <dbReference type="Proteomes" id="UP000191024"/>
    </source>
</evidence>
<dbReference type="Pfam" id="PF04139">
    <property type="entry name" value="Rad9"/>
    <property type="match status" value="1"/>
</dbReference>
<organism evidence="2 3">
    <name type="scientific">Lachancea mirantina</name>
    <dbReference type="NCBI Taxonomy" id="1230905"/>
    <lineage>
        <taxon>Eukaryota</taxon>
        <taxon>Fungi</taxon>
        <taxon>Dikarya</taxon>
        <taxon>Ascomycota</taxon>
        <taxon>Saccharomycotina</taxon>
        <taxon>Saccharomycetes</taxon>
        <taxon>Saccharomycetales</taxon>
        <taxon>Saccharomycetaceae</taxon>
        <taxon>Lachancea</taxon>
    </lineage>
</organism>
<evidence type="ECO:0000313" key="2">
    <source>
        <dbReference type="EMBL" id="SCU88093.1"/>
    </source>
</evidence>
<protein>
    <submittedName>
        <fullName evidence="2">LAMI_0D08746g1_1</fullName>
    </submittedName>
</protein>
<reference evidence="2 3" key="1">
    <citation type="submission" date="2016-03" db="EMBL/GenBank/DDBJ databases">
        <authorList>
            <person name="Devillers H."/>
        </authorList>
    </citation>
    <scope>NUCLEOTIDE SEQUENCE [LARGE SCALE GENOMIC DNA]</scope>
    <source>
        <strain evidence="2">CBS 11717</strain>
    </source>
</reference>
<dbReference type="PANTHER" id="PTHR15237">
    <property type="entry name" value="DNA REPAIR PROTEIN RAD9"/>
    <property type="match status" value="1"/>
</dbReference>